<dbReference type="STRING" id="1141662.OOA_08777"/>
<protein>
    <submittedName>
        <fullName evidence="2">Uncharacterized protein</fullName>
    </submittedName>
</protein>
<keyword evidence="3" id="KW-1185">Reference proteome</keyword>
<evidence type="ECO:0000256" key="1">
    <source>
        <dbReference type="SAM" id="Phobius"/>
    </source>
</evidence>
<feature type="transmembrane region" description="Helical" evidence="1">
    <location>
        <begin position="293"/>
        <end position="312"/>
    </location>
</feature>
<feature type="transmembrane region" description="Helical" evidence="1">
    <location>
        <begin position="15"/>
        <end position="34"/>
    </location>
</feature>
<keyword evidence="1" id="KW-0812">Transmembrane</keyword>
<proteinExistence type="predicted"/>
<feature type="transmembrane region" description="Helical" evidence="1">
    <location>
        <begin position="40"/>
        <end position="59"/>
    </location>
</feature>
<dbReference type="Proteomes" id="UP000009336">
    <property type="component" value="Unassembled WGS sequence"/>
</dbReference>
<sequence length="340" mass="39900">MLPNYPNYINFHHKIILKPIILASVILNLCFINNYHDLSFNEFFIGIYAIFFVVLLSAINNEKAYWVYCVFSEKFILDKISDDMVKYRKLYSNKSLLVVIFFATFLVSLIILCFFSHLTLYLSSNNLNVSIAFVGGVISPFLIWYYMRFIIHYYFYKAVVFLDEYSFDSTHCTNFKLSNIVIKEIVISLIVNFSIVLPISRKPSFLLDNGYIDIQFMIALIILLYSVLGVMLFLSRGSKINYFMGVILKHKINNNIESFRPKRLFIKVVILIIIVPMFSIVVCYTFCFFNFNGGFFLIYTVSLLPILFFYYLERMGRLYKDAILAFDMVLRLNALKTLEK</sequence>
<dbReference type="eggNOG" id="ENOG502ZA3B">
    <property type="taxonomic scope" value="Bacteria"/>
</dbReference>
<evidence type="ECO:0000313" key="2">
    <source>
        <dbReference type="EMBL" id="EKT62330.1"/>
    </source>
</evidence>
<accession>K8X1I9</accession>
<keyword evidence="1" id="KW-1133">Transmembrane helix</keyword>
<dbReference type="RefSeq" id="WP_008911776.1">
    <property type="nucleotide sequence ID" value="NZ_KB233222.1"/>
</dbReference>
<dbReference type="AlphaFoldDB" id="K8X1I9"/>
<organism evidence="2 3">
    <name type="scientific">Providencia burhodogranariea DSM 19968</name>
    <dbReference type="NCBI Taxonomy" id="1141662"/>
    <lineage>
        <taxon>Bacteria</taxon>
        <taxon>Pseudomonadati</taxon>
        <taxon>Pseudomonadota</taxon>
        <taxon>Gammaproteobacteria</taxon>
        <taxon>Enterobacterales</taxon>
        <taxon>Morganellaceae</taxon>
        <taxon>Providencia</taxon>
    </lineage>
</organism>
<reference evidence="2 3" key="1">
    <citation type="journal article" date="2012" name="BMC Genomics">
        <title>Comparative genomics of bacteria in the genus Providencia isolated from wild Drosophila melanogaster.</title>
        <authorList>
            <person name="Galac M.R."/>
            <person name="Lazzaro B.P."/>
        </authorList>
    </citation>
    <scope>NUCLEOTIDE SEQUENCE [LARGE SCALE GENOMIC DNA]</scope>
    <source>
        <strain evidence="2 3">DSM 19968</strain>
    </source>
</reference>
<dbReference type="PATRIC" id="fig|1141662.3.peg.1780"/>
<feature type="transmembrane region" description="Helical" evidence="1">
    <location>
        <begin position="96"/>
        <end position="121"/>
    </location>
</feature>
<gene>
    <name evidence="2" type="ORF">OOA_08777</name>
</gene>
<feature type="transmembrane region" description="Helical" evidence="1">
    <location>
        <begin position="264"/>
        <end position="287"/>
    </location>
</feature>
<dbReference type="EMBL" id="AKKL01000021">
    <property type="protein sequence ID" value="EKT62330.1"/>
    <property type="molecule type" value="Genomic_DNA"/>
</dbReference>
<dbReference type="OrthoDB" id="6466971at2"/>
<comment type="caution">
    <text evidence="2">The sequence shown here is derived from an EMBL/GenBank/DDBJ whole genome shotgun (WGS) entry which is preliminary data.</text>
</comment>
<feature type="transmembrane region" description="Helical" evidence="1">
    <location>
        <begin position="180"/>
        <end position="200"/>
    </location>
</feature>
<feature type="transmembrane region" description="Helical" evidence="1">
    <location>
        <begin position="127"/>
        <end position="147"/>
    </location>
</feature>
<evidence type="ECO:0000313" key="3">
    <source>
        <dbReference type="Proteomes" id="UP000009336"/>
    </source>
</evidence>
<name>K8X1I9_9GAMM</name>
<keyword evidence="1" id="KW-0472">Membrane</keyword>
<dbReference type="HOGENOM" id="CLU_816021_0_0_6"/>
<feature type="transmembrane region" description="Helical" evidence="1">
    <location>
        <begin position="212"/>
        <end position="234"/>
    </location>
</feature>